<accession>A0A5J5FB03</accession>
<comment type="caution">
    <text evidence="4">The sequence shown here is derived from an EMBL/GenBank/DDBJ whole genome shotgun (WGS) entry which is preliminary data.</text>
</comment>
<feature type="compositionally biased region" description="Low complexity" evidence="2">
    <location>
        <begin position="1"/>
        <end position="34"/>
    </location>
</feature>
<dbReference type="Proteomes" id="UP000326924">
    <property type="component" value="Unassembled WGS sequence"/>
</dbReference>
<feature type="region of interest" description="Disordered" evidence="2">
    <location>
        <begin position="377"/>
        <end position="396"/>
    </location>
</feature>
<dbReference type="OrthoDB" id="5425163at2759"/>
<feature type="domain" description="C3H1-type" evidence="3">
    <location>
        <begin position="337"/>
        <end position="363"/>
    </location>
</feature>
<sequence length="396" mass="43293">MSAPTTRQTRSTRSTSASDGNTGASSSAAAIASAHQLSTEMEGSAIPPTTSATTDNPAMHNNVLHAVLAAFSPEERERALVRLLNPGEHSLATAPSASNLEGNAIPSTSATHVPLSATYNSPAAPATHYASAAHIAPAFQSTAATTNPTIASIHERYPAIDPVYIKEILENRFQPENIIKLSTSFSPTARRRETVTLGTIVIPTAEKDRDSQDYRGGLPSLMQPFEIYGQILCHFAPLGARLELQQALADYRDLLYTLNRTCTFESLKFFHFTFHNTRRSLGIFDPIGWRSKDTALQFNTLTRREDPTIAATRGLKRQHETPDNRRSPLSSGYERTGTPQTVCFDFNKGQCSRPRCSYKHICRHCYGAHPGLDHDRIANAEPDPNALPLGSRGVKR</sequence>
<dbReference type="AlphaFoldDB" id="A0A5J5FB03"/>
<dbReference type="EMBL" id="VXIS01000006">
    <property type="protein sequence ID" value="KAA8914380.1"/>
    <property type="molecule type" value="Genomic_DNA"/>
</dbReference>
<protein>
    <recommendedName>
        <fullName evidence="3">C3H1-type domain-containing protein</fullName>
    </recommendedName>
</protein>
<dbReference type="InParanoid" id="A0A5J5FB03"/>
<feature type="region of interest" description="Disordered" evidence="2">
    <location>
        <begin position="307"/>
        <end position="334"/>
    </location>
</feature>
<dbReference type="InterPro" id="IPR000571">
    <property type="entry name" value="Znf_CCCH"/>
</dbReference>
<evidence type="ECO:0000256" key="2">
    <source>
        <dbReference type="SAM" id="MobiDB-lite"/>
    </source>
</evidence>
<keyword evidence="5" id="KW-1185">Reference proteome</keyword>
<keyword evidence="1" id="KW-0863">Zinc-finger</keyword>
<keyword evidence="1" id="KW-0862">Zinc</keyword>
<gene>
    <name evidence="4" type="ORF">FN846DRAFT_902094</name>
</gene>
<feature type="compositionally biased region" description="Basic and acidic residues" evidence="2">
    <location>
        <begin position="317"/>
        <end position="326"/>
    </location>
</feature>
<evidence type="ECO:0000256" key="1">
    <source>
        <dbReference type="PROSITE-ProRule" id="PRU00723"/>
    </source>
</evidence>
<evidence type="ECO:0000313" key="4">
    <source>
        <dbReference type="EMBL" id="KAA8914380.1"/>
    </source>
</evidence>
<evidence type="ECO:0000259" key="3">
    <source>
        <dbReference type="PROSITE" id="PS50103"/>
    </source>
</evidence>
<reference evidence="4 5" key="1">
    <citation type="submission" date="2019-09" db="EMBL/GenBank/DDBJ databases">
        <title>Draft genome of the ectomycorrhizal ascomycete Sphaerosporella brunnea.</title>
        <authorList>
            <consortium name="DOE Joint Genome Institute"/>
            <person name="Benucci G.M."/>
            <person name="Marozzi G."/>
            <person name="Antonielli L."/>
            <person name="Sanchez S."/>
            <person name="Marco P."/>
            <person name="Wang X."/>
            <person name="Falini L.B."/>
            <person name="Barry K."/>
            <person name="Haridas S."/>
            <person name="Lipzen A."/>
            <person name="Labutti K."/>
            <person name="Grigoriev I.V."/>
            <person name="Murat C."/>
            <person name="Martin F."/>
            <person name="Albertini E."/>
            <person name="Donnini D."/>
            <person name="Bonito G."/>
        </authorList>
    </citation>
    <scope>NUCLEOTIDE SEQUENCE [LARGE SCALE GENOMIC DNA]</scope>
    <source>
        <strain evidence="4 5">Sb_GMNB300</strain>
    </source>
</reference>
<dbReference type="GO" id="GO:0008270">
    <property type="term" value="F:zinc ion binding"/>
    <property type="evidence" value="ECO:0007669"/>
    <property type="project" value="UniProtKB-KW"/>
</dbReference>
<feature type="zinc finger region" description="C3H1-type" evidence="1">
    <location>
        <begin position="337"/>
        <end position="363"/>
    </location>
</feature>
<evidence type="ECO:0000313" key="5">
    <source>
        <dbReference type="Proteomes" id="UP000326924"/>
    </source>
</evidence>
<name>A0A5J5FB03_9PEZI</name>
<proteinExistence type="predicted"/>
<organism evidence="4 5">
    <name type="scientific">Sphaerosporella brunnea</name>
    <dbReference type="NCBI Taxonomy" id="1250544"/>
    <lineage>
        <taxon>Eukaryota</taxon>
        <taxon>Fungi</taxon>
        <taxon>Dikarya</taxon>
        <taxon>Ascomycota</taxon>
        <taxon>Pezizomycotina</taxon>
        <taxon>Pezizomycetes</taxon>
        <taxon>Pezizales</taxon>
        <taxon>Pyronemataceae</taxon>
        <taxon>Sphaerosporella</taxon>
    </lineage>
</organism>
<keyword evidence="1" id="KW-0479">Metal-binding</keyword>
<dbReference type="PROSITE" id="PS50103">
    <property type="entry name" value="ZF_C3H1"/>
    <property type="match status" value="1"/>
</dbReference>
<feature type="region of interest" description="Disordered" evidence="2">
    <location>
        <begin position="1"/>
        <end position="57"/>
    </location>
</feature>
<feature type="compositionally biased region" description="Polar residues" evidence="2">
    <location>
        <begin position="35"/>
        <end position="56"/>
    </location>
</feature>